<dbReference type="InterPro" id="IPR045864">
    <property type="entry name" value="aa-tRNA-synth_II/BPL/LPL"/>
</dbReference>
<dbReference type="GO" id="GO:0004077">
    <property type="term" value="F:biotin--[biotin carboxyl-carrier protein] ligase activity"/>
    <property type="evidence" value="ECO:0007669"/>
    <property type="project" value="InterPro"/>
</dbReference>
<dbReference type="EMBL" id="CMVM020000358">
    <property type="status" value="NOT_ANNOTATED_CDS"/>
    <property type="molecule type" value="Genomic_DNA"/>
</dbReference>
<evidence type="ECO:0000256" key="1">
    <source>
        <dbReference type="ARBA" id="ARBA00009934"/>
    </source>
</evidence>
<comment type="similarity">
    <text evidence="1">Belongs to the biotin--protein ligase family.</text>
</comment>
<keyword evidence="3" id="KW-0732">Signal</keyword>
<feature type="chain" id="PRO_5035779325" evidence="3">
    <location>
        <begin position="19"/>
        <end position="1221"/>
    </location>
</feature>
<protein>
    <submittedName>
        <fullName evidence="5">BPL/LPL catalytic domain-containing protein</fullName>
    </submittedName>
</protein>
<dbReference type="Pfam" id="PF03099">
    <property type="entry name" value="BPL_LplA_LipB"/>
    <property type="match status" value="1"/>
</dbReference>
<dbReference type="Proteomes" id="UP000024404">
    <property type="component" value="Unassembled WGS sequence"/>
</dbReference>
<dbReference type="AlphaFoldDB" id="A0A8R1TL26"/>
<evidence type="ECO:0000256" key="2">
    <source>
        <dbReference type="ARBA" id="ARBA00022598"/>
    </source>
</evidence>
<reference evidence="5" key="2">
    <citation type="submission" date="2022-06" db="UniProtKB">
        <authorList>
            <consortium name="EnsemblMetazoa"/>
        </authorList>
    </citation>
    <scope>IDENTIFICATION</scope>
</reference>
<dbReference type="PANTHER" id="PTHR12835:SF5">
    <property type="entry name" value="BIOTIN--PROTEIN LIGASE"/>
    <property type="match status" value="1"/>
</dbReference>
<evidence type="ECO:0000259" key="4">
    <source>
        <dbReference type="PROSITE" id="PS51733"/>
    </source>
</evidence>
<evidence type="ECO:0000313" key="6">
    <source>
        <dbReference type="Proteomes" id="UP000024404"/>
    </source>
</evidence>
<evidence type="ECO:0000313" key="5">
    <source>
        <dbReference type="EnsemblMetazoa" id="OVOC11409.1"/>
    </source>
</evidence>
<sequence>MIFFVWSLMLSAVQFARRQRLVSVLSEYFIWNLSHNSILLCRKIPSFSCFSRNRKSYEKLSNSLDTLRKTNSEPCLPGELISRPIYRTEEMEFVVQSDDTQVDIMDWNIFMPPMHGSIPRVHFIAFLNKKSDECETLDDVTVNDSLNIIDEQSNISSDTIFSGLSPLLVGNLCNKIAHRRGRPWEILYECTLYDFYDIAFAWSQNALFDIDGKAVVKMMKVITLPENFFFQMDDSNSLRGSVSPSRSFNFFGDKWRMNSSCNSLSSEPLSLLESLYEREHGCTIDKDDYQDFHDYSTLSLFHDNDAVIHYDHRLELPVPALFPSSVDVSSNDCFKYITKSDLYQSRACSVSLERTRTLIDEVTPFYIRYLQEQNKMSKWLSRQSKSQQFGQKTRFSRFEKHILHSSMNPLNNPEKLQKMDDHVDSTSSAVSTKIIPKEIDYINLIHNGDINVPVKLTKDSMNDIEKRDQIQIVIDQIPDEMSHPSIQQSLIQDQMSQIQPQSNEKRVISSRISDYSNQVQVECNQVPIQSDQQSIIRNSEDRNISNAESVNKAQESEFPKTTLNLTTFTKKESQSSTQKNTSDTYKASSITDHYISPNSPFIPSLPLFLNSEEQPKLLDKKMFRISSTHLHTKKDDQKVRTRPSAILVFTGDSDDLFNCILENLSMLIPPDTFTISHLSHEAFCKHPWIGQNTACLIVANTSQLDDKCWIRLQQYFSNSGKILFLCQNKLLASLSACENSKKTAKLLKMAFGERQSKKLGKDFEYFLKKTLKKLHKDKMVNQTFHAKDLVGDCKYSVVLYKTKDSPLLLYMENAEQHASALFSDATSEQLLHSGSTLIADAFSRLSIEITTDVTIPSLTSGYFICEYDRMPWDMEVGYYMLEKLPDIASQSKKAKIETLHFIKGMHFNEPFGSMPKLLLKQIKKHGPLPEVSSELLPIEVRTRTEHLPDFNDEIYFKRLETSRLGKALFYFPVCESTMNIGKSLAFAMAEEPVLVVARQQTKGVGRSGNQWLSPVGCAMFTFNYMLLPESSLNNNVGIIQHIFCVAIISGIRSLRKELKNFPLKIKWPNDIYYGRMYKIGGLIVNATSFNQKTVCVLGAGLNLSNSKPTVCINDFFPPSLGIRQEDYIANTLNKFQYYINLYEKKGVDAFLKHYYRFWLHSREEVTLSDTKEKVVILGLDQHGFLKVRSCQSGKIMVVHPDGNTFDMMKGLISAKYPETEL</sequence>
<dbReference type="EnsemblMetazoa" id="OVOC11409.1">
    <property type="protein sequence ID" value="OVOC11409.1"/>
    <property type="gene ID" value="WBGene00248218"/>
</dbReference>
<dbReference type="SUPFAM" id="SSF55681">
    <property type="entry name" value="Class II aaRS and biotin synthetases"/>
    <property type="match status" value="1"/>
</dbReference>
<dbReference type="GO" id="GO:0005737">
    <property type="term" value="C:cytoplasm"/>
    <property type="evidence" value="ECO:0007669"/>
    <property type="project" value="TreeGrafter"/>
</dbReference>
<keyword evidence="2" id="KW-0436">Ligase</keyword>
<name>A0A8R1TL26_ONCVO</name>
<evidence type="ECO:0000256" key="3">
    <source>
        <dbReference type="SAM" id="SignalP"/>
    </source>
</evidence>
<dbReference type="CDD" id="cd16442">
    <property type="entry name" value="BPL"/>
    <property type="match status" value="1"/>
</dbReference>
<organism evidence="5 6">
    <name type="scientific">Onchocerca volvulus</name>
    <dbReference type="NCBI Taxonomy" id="6282"/>
    <lineage>
        <taxon>Eukaryota</taxon>
        <taxon>Metazoa</taxon>
        <taxon>Ecdysozoa</taxon>
        <taxon>Nematoda</taxon>
        <taxon>Chromadorea</taxon>
        <taxon>Rhabditida</taxon>
        <taxon>Spirurina</taxon>
        <taxon>Spiruromorpha</taxon>
        <taxon>Filarioidea</taxon>
        <taxon>Onchocercidae</taxon>
        <taxon>Onchocerca</taxon>
    </lineage>
</organism>
<accession>A0A8R1TL26</accession>
<dbReference type="NCBIfam" id="TIGR00121">
    <property type="entry name" value="birA_ligase"/>
    <property type="match status" value="1"/>
</dbReference>
<feature type="signal peptide" evidence="3">
    <location>
        <begin position="1"/>
        <end position="18"/>
    </location>
</feature>
<dbReference type="OMA" id="GMHFNEP"/>
<dbReference type="PROSITE" id="PS51733">
    <property type="entry name" value="BPL_LPL_CATALYTIC"/>
    <property type="match status" value="1"/>
</dbReference>
<dbReference type="PANTHER" id="PTHR12835">
    <property type="entry name" value="BIOTIN PROTEIN LIGASE"/>
    <property type="match status" value="1"/>
</dbReference>
<reference evidence="6" key="1">
    <citation type="submission" date="2013-10" db="EMBL/GenBank/DDBJ databases">
        <title>Genome sequencing of Onchocerca volvulus.</title>
        <authorList>
            <person name="Cotton J."/>
            <person name="Tsai J."/>
            <person name="Stanley E."/>
            <person name="Tracey A."/>
            <person name="Holroyd N."/>
            <person name="Lustigman S."/>
            <person name="Berriman M."/>
        </authorList>
    </citation>
    <scope>NUCLEOTIDE SEQUENCE</scope>
</reference>
<proteinExistence type="inferred from homology"/>
<dbReference type="Gene3D" id="3.30.930.10">
    <property type="entry name" value="Bira Bifunctional Protein, Domain 2"/>
    <property type="match status" value="1"/>
</dbReference>
<keyword evidence="6" id="KW-1185">Reference proteome</keyword>
<dbReference type="InterPro" id="IPR004408">
    <property type="entry name" value="Biotin_CoA_COase_ligase"/>
</dbReference>
<feature type="domain" description="BPL/LPL catalytic" evidence="4">
    <location>
        <begin position="963"/>
        <end position="1151"/>
    </location>
</feature>
<dbReference type="InterPro" id="IPR004143">
    <property type="entry name" value="BPL_LPL_catalytic"/>
</dbReference>